<evidence type="ECO:0000313" key="2">
    <source>
        <dbReference type="Proteomes" id="UP001295684"/>
    </source>
</evidence>
<sequence>MEKVNIAKFQTLFKGNNTKGRKNLPDYQKNLRKMIKEPMPGEALFPVLESSMLQKCSQQHKTRNPRKKLRFKVKMKYAHERNRSSIMEASRILDYYTEKCQKKVVKAYKQAKCSGIRRRVRPARFKVTQDVHTSRNVYSPVEKRLAPSLLRSPLTPESIKSVKMIDSEIKEGDSRLKIFKLYTNLNWENSRISRCMSPLIAASDTISNPDFKRKIRSRC</sequence>
<protein>
    <submittedName>
        <fullName evidence="1">Uncharacterized protein</fullName>
    </submittedName>
</protein>
<keyword evidence="2" id="KW-1185">Reference proteome</keyword>
<proteinExistence type="predicted"/>
<comment type="caution">
    <text evidence="1">The sequence shown here is derived from an EMBL/GenBank/DDBJ whole genome shotgun (WGS) entry which is preliminary data.</text>
</comment>
<dbReference type="Proteomes" id="UP001295684">
    <property type="component" value="Unassembled WGS sequence"/>
</dbReference>
<organism evidence="1 2">
    <name type="scientific">Euplotes crassus</name>
    <dbReference type="NCBI Taxonomy" id="5936"/>
    <lineage>
        <taxon>Eukaryota</taxon>
        <taxon>Sar</taxon>
        <taxon>Alveolata</taxon>
        <taxon>Ciliophora</taxon>
        <taxon>Intramacronucleata</taxon>
        <taxon>Spirotrichea</taxon>
        <taxon>Hypotrichia</taxon>
        <taxon>Euplotida</taxon>
        <taxon>Euplotidae</taxon>
        <taxon>Moneuplotes</taxon>
    </lineage>
</organism>
<evidence type="ECO:0000313" key="1">
    <source>
        <dbReference type="EMBL" id="CAI2359383.1"/>
    </source>
</evidence>
<gene>
    <name evidence="1" type="ORF">ECRASSUSDP1_LOCUS672</name>
</gene>
<dbReference type="AlphaFoldDB" id="A0AAD1X194"/>
<dbReference type="EMBL" id="CAMPGE010000630">
    <property type="protein sequence ID" value="CAI2359383.1"/>
    <property type="molecule type" value="Genomic_DNA"/>
</dbReference>
<accession>A0AAD1X194</accession>
<reference evidence="1" key="1">
    <citation type="submission" date="2023-07" db="EMBL/GenBank/DDBJ databases">
        <authorList>
            <consortium name="AG Swart"/>
            <person name="Singh M."/>
            <person name="Singh A."/>
            <person name="Seah K."/>
            <person name="Emmerich C."/>
        </authorList>
    </citation>
    <scope>NUCLEOTIDE SEQUENCE</scope>
    <source>
        <strain evidence="1">DP1</strain>
    </source>
</reference>
<name>A0AAD1X194_EUPCR</name>